<evidence type="ECO:0000313" key="7">
    <source>
        <dbReference type="EMBL" id="QCU89400.1"/>
    </source>
</evidence>
<evidence type="ECO:0000313" key="8">
    <source>
        <dbReference type="Proteomes" id="UP000304864"/>
    </source>
</evidence>
<dbReference type="AlphaFoldDB" id="A0A4P9K4R9"/>
<dbReference type="PROSITE" id="PS01109">
    <property type="entry name" value="RIBOSOMAL_L10"/>
    <property type="match status" value="1"/>
</dbReference>
<dbReference type="KEGG" id="thig:FE785_01520"/>
<dbReference type="PANTHER" id="PTHR11560">
    <property type="entry name" value="39S RIBOSOMAL PROTEIN L10, MITOCHONDRIAL"/>
    <property type="match status" value="1"/>
</dbReference>
<evidence type="ECO:0000256" key="2">
    <source>
        <dbReference type="ARBA" id="ARBA00008889"/>
    </source>
</evidence>
<keyword evidence="3 6" id="KW-0689">Ribosomal protein</keyword>
<comment type="subunit">
    <text evidence="6">Part of the ribosomal stalk of the 50S ribosomal subunit. The N-terminus interacts with L11 and the large rRNA to form the base of the stalk. The C-terminus forms an elongated spine to which L12 dimers bind in a sequential fashion forming a multimeric L10(L12)X complex.</text>
</comment>
<dbReference type="NCBIfam" id="NF000955">
    <property type="entry name" value="PRK00099.1-1"/>
    <property type="match status" value="1"/>
</dbReference>
<dbReference type="Gene3D" id="6.10.250.2350">
    <property type="match status" value="1"/>
</dbReference>
<comment type="similarity">
    <text evidence="2 6">Belongs to the universal ribosomal protein uL10 family.</text>
</comment>
<dbReference type="InterPro" id="IPR043141">
    <property type="entry name" value="Ribosomal_uL10-like_sf"/>
</dbReference>
<dbReference type="InterPro" id="IPR001790">
    <property type="entry name" value="Ribosomal_uL10"/>
</dbReference>
<proteinExistence type="inferred from homology"/>
<dbReference type="InterPro" id="IPR002363">
    <property type="entry name" value="Ribosomal_uL10_CS_bac"/>
</dbReference>
<dbReference type="Pfam" id="PF00466">
    <property type="entry name" value="Ribosomal_L10"/>
    <property type="match status" value="1"/>
</dbReference>
<evidence type="ECO:0000256" key="3">
    <source>
        <dbReference type="ARBA" id="ARBA00022980"/>
    </source>
</evidence>
<protein>
    <recommendedName>
        <fullName evidence="5 6">Large ribosomal subunit protein uL10</fullName>
    </recommendedName>
</protein>
<keyword evidence="6" id="KW-0699">rRNA-binding</keyword>
<evidence type="ECO:0000256" key="6">
    <source>
        <dbReference type="HAMAP-Rule" id="MF_00362"/>
    </source>
</evidence>
<name>A0A4P9K4R9_9GAMM</name>
<keyword evidence="8" id="KW-1185">Reference proteome</keyword>
<gene>
    <name evidence="6" type="primary">rplJ</name>
    <name evidence="7" type="ORF">FE785_01520</name>
</gene>
<sequence>MALNIEDKKLVVEEVSAIASEAGSIVAAEYRGLTVEQMTTLRANAREAGVQIRVVKNSLARRAVAGTKFEDMADTFTGPLVYAFAGEELGTAARVFKDFAKSNDKLIVKSLSIGEGVMDASQLAAVAALPTYDEAVAKLLFVMKEPVAKLARALTAIKEQKEAEAA</sequence>
<dbReference type="GO" id="GO:0003735">
    <property type="term" value="F:structural constituent of ribosome"/>
    <property type="evidence" value="ECO:0007669"/>
    <property type="project" value="InterPro"/>
</dbReference>
<dbReference type="GO" id="GO:0070180">
    <property type="term" value="F:large ribosomal subunit rRNA binding"/>
    <property type="evidence" value="ECO:0007669"/>
    <property type="project" value="UniProtKB-UniRule"/>
</dbReference>
<evidence type="ECO:0000256" key="1">
    <source>
        <dbReference type="ARBA" id="ARBA00002633"/>
    </source>
</evidence>
<dbReference type="OrthoDB" id="9808307at2"/>
<accession>A0A4P9K4R9</accession>
<dbReference type="Gene3D" id="3.30.70.1730">
    <property type="match status" value="1"/>
</dbReference>
<organism evidence="7 8">
    <name type="scientific">Thiomicrorhabdus sediminis</name>
    <dbReference type="NCBI Taxonomy" id="2580412"/>
    <lineage>
        <taxon>Bacteria</taxon>
        <taxon>Pseudomonadati</taxon>
        <taxon>Pseudomonadota</taxon>
        <taxon>Gammaproteobacteria</taxon>
        <taxon>Thiotrichales</taxon>
        <taxon>Piscirickettsiaceae</taxon>
        <taxon>Thiomicrorhabdus</taxon>
    </lineage>
</organism>
<dbReference type="RefSeq" id="WP_138563725.1">
    <property type="nucleotide sequence ID" value="NZ_CP040602.1"/>
</dbReference>
<comment type="function">
    <text evidence="1 6">Forms part of the ribosomal stalk, playing a central role in the interaction of the ribosome with GTP-bound translation factors.</text>
</comment>
<dbReference type="SUPFAM" id="SSF160369">
    <property type="entry name" value="Ribosomal protein L10-like"/>
    <property type="match status" value="1"/>
</dbReference>
<dbReference type="GO" id="GO:0006412">
    <property type="term" value="P:translation"/>
    <property type="evidence" value="ECO:0007669"/>
    <property type="project" value="UniProtKB-UniRule"/>
</dbReference>
<keyword evidence="4 6" id="KW-0687">Ribonucleoprotein</keyword>
<dbReference type="InterPro" id="IPR047865">
    <property type="entry name" value="Ribosomal_uL10_bac_type"/>
</dbReference>
<evidence type="ECO:0000256" key="5">
    <source>
        <dbReference type="ARBA" id="ARBA00035202"/>
    </source>
</evidence>
<keyword evidence="6" id="KW-0694">RNA-binding</keyword>
<reference evidence="7 8" key="1">
    <citation type="submission" date="2019-05" db="EMBL/GenBank/DDBJ databases">
        <title>Thiomicrorhabdus sediminis sp. nov, a novel sulfur-oxidizing bacterium isolated from coastal sediment.</title>
        <authorList>
            <person name="Liu X."/>
        </authorList>
    </citation>
    <scope>NUCLEOTIDE SEQUENCE [LARGE SCALE GENOMIC DNA]</scope>
    <source>
        <strain evidence="7 8">G1</strain>
    </source>
</reference>
<dbReference type="EMBL" id="CP040602">
    <property type="protein sequence ID" value="QCU89400.1"/>
    <property type="molecule type" value="Genomic_DNA"/>
</dbReference>
<dbReference type="CDD" id="cd05797">
    <property type="entry name" value="Ribosomal_L10"/>
    <property type="match status" value="1"/>
</dbReference>
<dbReference type="GO" id="GO:0015934">
    <property type="term" value="C:large ribosomal subunit"/>
    <property type="evidence" value="ECO:0007669"/>
    <property type="project" value="InterPro"/>
</dbReference>
<evidence type="ECO:0000256" key="4">
    <source>
        <dbReference type="ARBA" id="ARBA00023274"/>
    </source>
</evidence>
<dbReference type="Proteomes" id="UP000304864">
    <property type="component" value="Chromosome"/>
</dbReference>
<dbReference type="HAMAP" id="MF_00362">
    <property type="entry name" value="Ribosomal_uL10"/>
    <property type="match status" value="1"/>
</dbReference>
<dbReference type="InterPro" id="IPR022973">
    <property type="entry name" value="Ribosomal_uL10_bac"/>
</dbReference>